<dbReference type="Proteomes" id="UP000501692">
    <property type="component" value="Chromosome"/>
</dbReference>
<evidence type="ECO:0000313" key="4">
    <source>
        <dbReference type="Proteomes" id="UP000501692"/>
    </source>
</evidence>
<evidence type="ECO:0000313" key="3">
    <source>
        <dbReference type="EMBL" id="QIT19099.1"/>
    </source>
</evidence>
<dbReference type="PROSITE" id="PS51257">
    <property type="entry name" value="PROKAR_LIPOPROTEIN"/>
    <property type="match status" value="1"/>
</dbReference>
<feature type="signal peptide" evidence="2">
    <location>
        <begin position="1"/>
        <end position="22"/>
    </location>
</feature>
<feature type="region of interest" description="Disordered" evidence="1">
    <location>
        <begin position="82"/>
        <end position="106"/>
    </location>
</feature>
<dbReference type="RefSeq" id="WP_078220151.1">
    <property type="nucleotide sequence ID" value="NZ_CP017938.1"/>
</dbReference>
<dbReference type="AlphaFoldDB" id="A0A1S8XE08"/>
<sequence length="106" mass="11724">MKKLIFTLTAIVSLACSTAVMAKTETIQLKGDIYLSGEEAIVFPTRKGEVYFNAYAMSDQVSAQALKYRDKRCLVIQSKQGIYHPDEDGSGIQKIQTCPKQSKSAQ</sequence>
<feature type="chain" id="PRO_5043467102" description="Lipoprotein" evidence="2">
    <location>
        <begin position="23"/>
        <end position="106"/>
    </location>
</feature>
<gene>
    <name evidence="3" type="ORF">G8E09_16070</name>
</gene>
<dbReference type="EMBL" id="CP049806">
    <property type="protein sequence ID" value="QIT19099.1"/>
    <property type="molecule type" value="Genomic_DNA"/>
</dbReference>
<reference evidence="3 4" key="1">
    <citation type="submission" date="2020-03" db="EMBL/GenBank/DDBJ databases">
        <authorList>
            <person name="Zhang L."/>
            <person name="Han X."/>
            <person name="Chen Y."/>
            <person name="Yu Y."/>
        </authorList>
    </citation>
    <scope>NUCLEOTIDE SEQUENCE [LARGE SCALE GENOMIC DNA]</scope>
    <source>
        <strain evidence="3 4">A1254</strain>
    </source>
</reference>
<accession>A0A1S8XE08</accession>
<evidence type="ECO:0008006" key="5">
    <source>
        <dbReference type="Google" id="ProtNLM"/>
    </source>
</evidence>
<feature type="compositionally biased region" description="Polar residues" evidence="1">
    <location>
        <begin position="93"/>
        <end position="106"/>
    </location>
</feature>
<protein>
    <recommendedName>
        <fullName evidence="5">Lipoprotein</fullName>
    </recommendedName>
</protein>
<proteinExistence type="predicted"/>
<keyword evidence="2" id="KW-0732">Signal</keyword>
<name>A0A1S8XE08_ACIPI</name>
<evidence type="ECO:0000256" key="1">
    <source>
        <dbReference type="SAM" id="MobiDB-lite"/>
    </source>
</evidence>
<evidence type="ECO:0000256" key="2">
    <source>
        <dbReference type="SAM" id="SignalP"/>
    </source>
</evidence>
<organism evidence="3 4">
    <name type="scientific">Acinetobacter pittii</name>
    <name type="common">Acinetobacter genomosp. 3</name>
    <dbReference type="NCBI Taxonomy" id="48296"/>
    <lineage>
        <taxon>Bacteria</taxon>
        <taxon>Pseudomonadati</taxon>
        <taxon>Pseudomonadota</taxon>
        <taxon>Gammaproteobacteria</taxon>
        <taxon>Moraxellales</taxon>
        <taxon>Moraxellaceae</taxon>
        <taxon>Acinetobacter</taxon>
        <taxon>Acinetobacter calcoaceticus/baumannii complex</taxon>
    </lineage>
</organism>